<sequence length="538" mass="60362">MKNILEFIENSAARYPDKLAVADENGGLTYSQLESFSRKIGAWILAEIKGVRNKAIAVLLDKKPESVAAYMGVVYSGNFYVVLDAEMPKQRAESILAALRPAAILTDDLHVELAKNIADAVKETAEPQEAVAVSKEGEQKCCIDEIKVLDLDEMDADADQSGLDGVRARMIDTDPVYALFTSGSTGVPKGAVVSHSNIIAYIDWYTEAFGIDENTVFGSQTPFYFSMSVSDLYSTLKNGATLYIIPKVYFTFPMKLMEFLNTYKINTIYWVPSALQIVANYKMFQYAKLPELKKVLFAGEVMPTRPLNYWRENLPDAMYANLFGPTETTDICTYYVVNREFADDEPLPMGHACNNCDVFVLGEDGKEVSPEVDPETGFSREGELYARGSFVALGYYGNAEKTKEAFVQNPLNPNYPELVYKTGDLVKYNKYGELVYVCRKDYQIKHMGYRIELGEIEAAAGAIEGIRSYACIYDDVSDKILFIYEGKKKDDAELLNAFKARVPHYMEPNRFIRITSMPHNANGKIDRKKLKAEYAQGK</sequence>
<feature type="domain" description="AMP-dependent synthetase/ligase" evidence="1">
    <location>
        <begin position="9"/>
        <end position="396"/>
    </location>
</feature>
<evidence type="ECO:0000313" key="3">
    <source>
        <dbReference type="Proteomes" id="UP000283295"/>
    </source>
</evidence>
<dbReference type="Proteomes" id="UP000283295">
    <property type="component" value="Unassembled WGS sequence"/>
</dbReference>
<dbReference type="GO" id="GO:0005737">
    <property type="term" value="C:cytoplasm"/>
    <property type="evidence" value="ECO:0007669"/>
    <property type="project" value="TreeGrafter"/>
</dbReference>
<organism evidence="2 3">
    <name type="scientific">Coprococcus eutactus</name>
    <dbReference type="NCBI Taxonomy" id="33043"/>
    <lineage>
        <taxon>Bacteria</taxon>
        <taxon>Bacillati</taxon>
        <taxon>Bacillota</taxon>
        <taxon>Clostridia</taxon>
        <taxon>Lachnospirales</taxon>
        <taxon>Lachnospiraceae</taxon>
        <taxon>Coprococcus</taxon>
    </lineage>
</organism>
<name>A0A3R5WLL0_9FIRM</name>
<keyword evidence="2" id="KW-0436">Ligase</keyword>
<dbReference type="GO" id="GO:0016874">
    <property type="term" value="F:ligase activity"/>
    <property type="evidence" value="ECO:0007669"/>
    <property type="project" value="UniProtKB-KW"/>
</dbReference>
<proteinExistence type="predicted"/>
<reference evidence="2 3" key="1">
    <citation type="submission" date="2018-08" db="EMBL/GenBank/DDBJ databases">
        <title>A genome reference for cultivated species of the human gut microbiota.</title>
        <authorList>
            <person name="Zou Y."/>
            <person name="Xue W."/>
            <person name="Luo G."/>
        </authorList>
    </citation>
    <scope>NUCLEOTIDE SEQUENCE [LARGE SCALE GENOMIC DNA]</scope>
    <source>
        <strain evidence="2 3">AF22-21</strain>
    </source>
</reference>
<dbReference type="GO" id="GO:0044550">
    <property type="term" value="P:secondary metabolite biosynthetic process"/>
    <property type="evidence" value="ECO:0007669"/>
    <property type="project" value="TreeGrafter"/>
</dbReference>
<dbReference type="GO" id="GO:0031177">
    <property type="term" value="F:phosphopantetheine binding"/>
    <property type="evidence" value="ECO:0007669"/>
    <property type="project" value="TreeGrafter"/>
</dbReference>
<dbReference type="Gene3D" id="3.30.300.30">
    <property type="match status" value="1"/>
</dbReference>
<dbReference type="InterPro" id="IPR045851">
    <property type="entry name" value="AMP-bd_C_sf"/>
</dbReference>
<dbReference type="GO" id="GO:0043041">
    <property type="term" value="P:amino acid activation for nonribosomal peptide biosynthetic process"/>
    <property type="evidence" value="ECO:0007669"/>
    <property type="project" value="TreeGrafter"/>
</dbReference>
<dbReference type="Pfam" id="PF00501">
    <property type="entry name" value="AMP-binding"/>
    <property type="match status" value="1"/>
</dbReference>
<evidence type="ECO:0000259" key="1">
    <source>
        <dbReference type="Pfam" id="PF00501"/>
    </source>
</evidence>
<dbReference type="EMBL" id="QRVK01000012">
    <property type="protein sequence ID" value="RGS43000.1"/>
    <property type="molecule type" value="Genomic_DNA"/>
</dbReference>
<comment type="caution">
    <text evidence="2">The sequence shown here is derived from an EMBL/GenBank/DDBJ whole genome shotgun (WGS) entry which is preliminary data.</text>
</comment>
<dbReference type="AlphaFoldDB" id="A0A3R5WLL0"/>
<evidence type="ECO:0000313" key="2">
    <source>
        <dbReference type="EMBL" id="RGS43000.1"/>
    </source>
</evidence>
<accession>A0A3R5WLL0</accession>
<dbReference type="InterPro" id="IPR000873">
    <property type="entry name" value="AMP-dep_synth/lig_dom"/>
</dbReference>
<gene>
    <name evidence="2" type="ORF">DWX94_06450</name>
</gene>
<dbReference type="Gene3D" id="3.40.50.12780">
    <property type="entry name" value="N-terminal domain of ligase-like"/>
    <property type="match status" value="1"/>
</dbReference>
<dbReference type="SUPFAM" id="SSF56801">
    <property type="entry name" value="Acetyl-CoA synthetase-like"/>
    <property type="match status" value="1"/>
</dbReference>
<dbReference type="PANTHER" id="PTHR45527:SF1">
    <property type="entry name" value="FATTY ACID SYNTHASE"/>
    <property type="match status" value="1"/>
</dbReference>
<dbReference type="PANTHER" id="PTHR45527">
    <property type="entry name" value="NONRIBOSOMAL PEPTIDE SYNTHETASE"/>
    <property type="match status" value="1"/>
</dbReference>
<dbReference type="InterPro" id="IPR042099">
    <property type="entry name" value="ANL_N_sf"/>
</dbReference>
<dbReference type="OrthoDB" id="9778383at2"/>
<protein>
    <submittedName>
        <fullName evidence="2">D-alanine--poly(Phosphoribitol) ligase</fullName>
    </submittedName>
</protein>